<reference evidence="2 3" key="1">
    <citation type="submission" date="2019-08" db="EMBL/GenBank/DDBJ databases">
        <title>Whole genome sequencing of chitin degrading bacteria Chitinophaga pinensis YS16.</title>
        <authorList>
            <person name="Singh R.P."/>
            <person name="Manchanda G."/>
            <person name="Maurya I.K."/>
            <person name="Joshi N.K."/>
            <person name="Srivastava A.K."/>
        </authorList>
    </citation>
    <scope>NUCLEOTIDE SEQUENCE [LARGE SCALE GENOMIC DNA]</scope>
    <source>
        <strain evidence="2 3">YS-16</strain>
    </source>
</reference>
<evidence type="ECO:0000256" key="1">
    <source>
        <dbReference type="SAM" id="SignalP"/>
    </source>
</evidence>
<protein>
    <submittedName>
        <fullName evidence="2">Uncharacterized protein</fullName>
    </submittedName>
</protein>
<dbReference type="EMBL" id="VOHS01000039">
    <property type="protein sequence ID" value="TWV95641.1"/>
    <property type="molecule type" value="Genomic_DNA"/>
</dbReference>
<dbReference type="AlphaFoldDB" id="A0A5C6LKX9"/>
<name>A0A5C6LKX9_9BACT</name>
<proteinExistence type="predicted"/>
<organism evidence="2 3">
    <name type="scientific">Chitinophaga pinensis</name>
    <dbReference type="NCBI Taxonomy" id="79329"/>
    <lineage>
        <taxon>Bacteria</taxon>
        <taxon>Pseudomonadati</taxon>
        <taxon>Bacteroidota</taxon>
        <taxon>Chitinophagia</taxon>
        <taxon>Chitinophagales</taxon>
        <taxon>Chitinophagaceae</taxon>
        <taxon>Chitinophaga</taxon>
    </lineage>
</organism>
<evidence type="ECO:0000313" key="2">
    <source>
        <dbReference type="EMBL" id="TWV95641.1"/>
    </source>
</evidence>
<sequence length="103" mass="10528">MKALLVLAFSALTGATFIPAASSATKQPAASNNTSADPFPCRQAFLANPGTDTAVVEVQACGGETFSYTLAPGTFRTTTCLSTAYGANVVRGAVVVDWMASCE</sequence>
<accession>A0A5C6LKX9</accession>
<keyword evidence="3" id="KW-1185">Reference proteome</keyword>
<dbReference type="RefSeq" id="WP_146307550.1">
    <property type="nucleotide sequence ID" value="NZ_VOHS01000039.1"/>
</dbReference>
<feature type="signal peptide" evidence="1">
    <location>
        <begin position="1"/>
        <end position="20"/>
    </location>
</feature>
<dbReference type="OrthoDB" id="673046at2"/>
<dbReference type="Proteomes" id="UP000318815">
    <property type="component" value="Unassembled WGS sequence"/>
</dbReference>
<evidence type="ECO:0000313" key="3">
    <source>
        <dbReference type="Proteomes" id="UP000318815"/>
    </source>
</evidence>
<keyword evidence="1" id="KW-0732">Signal</keyword>
<gene>
    <name evidence="2" type="ORF">FEF09_24375</name>
</gene>
<feature type="chain" id="PRO_5022819070" evidence="1">
    <location>
        <begin position="21"/>
        <end position="103"/>
    </location>
</feature>
<comment type="caution">
    <text evidence="2">The sequence shown here is derived from an EMBL/GenBank/DDBJ whole genome shotgun (WGS) entry which is preliminary data.</text>
</comment>